<name>A0A939D823_CLOAM</name>
<evidence type="ECO:0000313" key="3">
    <source>
        <dbReference type="Proteomes" id="UP000664545"/>
    </source>
</evidence>
<feature type="transmembrane region" description="Helical" evidence="1">
    <location>
        <begin position="110"/>
        <end position="132"/>
    </location>
</feature>
<keyword evidence="3" id="KW-1185">Reference proteome</keyword>
<dbReference type="RefSeq" id="WP_206581308.1">
    <property type="nucleotide sequence ID" value="NZ_JAFJZZ010000001.1"/>
</dbReference>
<protein>
    <submittedName>
        <fullName evidence="2">Uncharacterized protein</fullName>
    </submittedName>
</protein>
<accession>A0A939D823</accession>
<keyword evidence="1" id="KW-0812">Transmembrane</keyword>
<feature type="transmembrane region" description="Helical" evidence="1">
    <location>
        <begin position="78"/>
        <end position="98"/>
    </location>
</feature>
<keyword evidence="1" id="KW-0472">Membrane</keyword>
<gene>
    <name evidence="2" type="ORF">JYB65_03965</name>
</gene>
<proteinExistence type="predicted"/>
<feature type="transmembrane region" description="Helical" evidence="1">
    <location>
        <begin position="47"/>
        <end position="66"/>
    </location>
</feature>
<keyword evidence="1" id="KW-1133">Transmembrane helix</keyword>
<dbReference type="EMBL" id="JAFJZZ010000001">
    <property type="protein sequence ID" value="MBN7772508.1"/>
    <property type="molecule type" value="Genomic_DNA"/>
</dbReference>
<evidence type="ECO:0000313" key="2">
    <source>
        <dbReference type="EMBL" id="MBN7772508.1"/>
    </source>
</evidence>
<dbReference type="AlphaFoldDB" id="A0A939D823"/>
<organism evidence="2 3">
    <name type="scientific">Clostridium aminobutyricum</name>
    <dbReference type="NCBI Taxonomy" id="33953"/>
    <lineage>
        <taxon>Bacteria</taxon>
        <taxon>Bacillati</taxon>
        <taxon>Bacillota</taxon>
        <taxon>Clostridia</taxon>
        <taxon>Eubacteriales</taxon>
        <taxon>Clostridiaceae</taxon>
        <taxon>Clostridium</taxon>
    </lineage>
</organism>
<evidence type="ECO:0000256" key="1">
    <source>
        <dbReference type="SAM" id="Phobius"/>
    </source>
</evidence>
<comment type="caution">
    <text evidence="2">The sequence shown here is derived from an EMBL/GenBank/DDBJ whole genome shotgun (WGS) entry which is preliminary data.</text>
</comment>
<reference evidence="2" key="1">
    <citation type="submission" date="2021-02" db="EMBL/GenBank/DDBJ databases">
        <title>Abyssanaerobacter marinus gen.nov., sp., nov, anaerobic bacterium isolated from the Onnuri vent field of Indian Ocean and suggestion of Mogibacteriaceae fam. nov., and proposal of reclassification of ambiguous this family's genus member.</title>
        <authorList>
            <person name="Kim Y.J."/>
            <person name="Yang J.-A."/>
        </authorList>
    </citation>
    <scope>NUCLEOTIDE SEQUENCE</scope>
    <source>
        <strain evidence="2">DSM 2634</strain>
    </source>
</reference>
<sequence length="141" mass="15359">MSISDIKVRSNRKTVFVYIIASIVALVVNSVYGIFSHGVSSGAMTWMFLYPLLGGAFFYVVMGVLIPTANRINGYRKFYNLYNSGIATLTVGSFLNGILEIAGTSSPYTIFFYFAGGLLMAVGSIAFSFKLLMAVSTKEIK</sequence>
<feature type="transmembrane region" description="Helical" evidence="1">
    <location>
        <begin position="15"/>
        <end position="35"/>
    </location>
</feature>
<dbReference type="Proteomes" id="UP000664545">
    <property type="component" value="Unassembled WGS sequence"/>
</dbReference>